<sequence>MLASLLRYSNYSIASATSEEQALAQMSHQVPFLIILAGDHQNWSQALLQELRTFANRHRTTFVALTDFHAPRWMHQEENPGFDGFLVSPLSSEVLSSLVQSAQTRQAFCLAV</sequence>
<reference evidence="3 4" key="2">
    <citation type="submission" date="2018-03" db="EMBL/GenBank/DDBJ databases">
        <title>The ancient ancestry and fast evolution of plastids.</title>
        <authorList>
            <person name="Moore K.R."/>
            <person name="Magnabosco C."/>
            <person name="Momper L."/>
            <person name="Gold D.A."/>
            <person name="Bosak T."/>
            <person name="Fournier G.P."/>
        </authorList>
    </citation>
    <scope>NUCLEOTIDE SEQUENCE [LARGE SCALE GENOMIC DNA]</scope>
    <source>
        <strain evidence="3 4">ULC18</strain>
    </source>
</reference>
<dbReference type="InterPro" id="IPR011006">
    <property type="entry name" value="CheY-like_superfamily"/>
</dbReference>
<name>A0A2T1E177_9CYAN</name>
<comment type="caution">
    <text evidence="3">The sequence shown here is derived from an EMBL/GenBank/DDBJ whole genome shotgun (WGS) entry which is preliminary data.</text>
</comment>
<dbReference type="SUPFAM" id="SSF52172">
    <property type="entry name" value="CheY-like"/>
    <property type="match status" value="1"/>
</dbReference>
<keyword evidence="4" id="KW-1185">Reference proteome</keyword>
<evidence type="ECO:0000259" key="2">
    <source>
        <dbReference type="PROSITE" id="PS50110"/>
    </source>
</evidence>
<dbReference type="Proteomes" id="UP000239576">
    <property type="component" value="Unassembled WGS sequence"/>
</dbReference>
<dbReference type="GO" id="GO:0000160">
    <property type="term" value="P:phosphorelay signal transduction system"/>
    <property type="evidence" value="ECO:0007669"/>
    <property type="project" value="InterPro"/>
</dbReference>
<proteinExistence type="predicted"/>
<accession>A0A2T1E177</accession>
<comment type="caution">
    <text evidence="1">Lacks conserved residue(s) required for the propagation of feature annotation.</text>
</comment>
<organism evidence="3 4">
    <name type="scientific">Stenomitos frigidus ULC18</name>
    <dbReference type="NCBI Taxonomy" id="2107698"/>
    <lineage>
        <taxon>Bacteria</taxon>
        <taxon>Bacillati</taxon>
        <taxon>Cyanobacteriota</taxon>
        <taxon>Cyanophyceae</taxon>
        <taxon>Leptolyngbyales</taxon>
        <taxon>Leptolyngbyaceae</taxon>
        <taxon>Stenomitos</taxon>
    </lineage>
</organism>
<protein>
    <recommendedName>
        <fullName evidence="2">Response regulatory domain-containing protein</fullName>
    </recommendedName>
</protein>
<dbReference type="Gene3D" id="3.40.50.2300">
    <property type="match status" value="1"/>
</dbReference>
<gene>
    <name evidence="3" type="ORF">C7B82_19680</name>
</gene>
<dbReference type="InterPro" id="IPR001789">
    <property type="entry name" value="Sig_transdc_resp-reg_receiver"/>
</dbReference>
<reference evidence="4" key="1">
    <citation type="submission" date="2018-02" db="EMBL/GenBank/DDBJ databases">
        <authorList>
            <person name="Moore K."/>
            <person name="Momper L."/>
        </authorList>
    </citation>
    <scope>NUCLEOTIDE SEQUENCE [LARGE SCALE GENOMIC DNA]</scope>
    <source>
        <strain evidence="4">ULC18</strain>
    </source>
</reference>
<evidence type="ECO:0000313" key="4">
    <source>
        <dbReference type="Proteomes" id="UP000239576"/>
    </source>
</evidence>
<feature type="domain" description="Response regulatory" evidence="2">
    <location>
        <begin position="1"/>
        <end position="103"/>
    </location>
</feature>
<dbReference type="AlphaFoldDB" id="A0A2T1E177"/>
<evidence type="ECO:0000313" key="3">
    <source>
        <dbReference type="EMBL" id="PSB26492.1"/>
    </source>
</evidence>
<dbReference type="PROSITE" id="PS50110">
    <property type="entry name" value="RESPONSE_REGULATORY"/>
    <property type="match status" value="1"/>
</dbReference>
<dbReference type="EMBL" id="PVWK01000105">
    <property type="protein sequence ID" value="PSB26492.1"/>
    <property type="molecule type" value="Genomic_DNA"/>
</dbReference>
<evidence type="ECO:0000256" key="1">
    <source>
        <dbReference type="PROSITE-ProRule" id="PRU00169"/>
    </source>
</evidence>